<reference evidence="1" key="2">
    <citation type="journal article" date="2015" name="J. Proteomics">
        <title>Sexual differences in the sialomes of the zebra tick, Rhipicephalus pulchellus.</title>
        <authorList>
            <person name="Tan A.W."/>
            <person name="Francischetti I.M."/>
            <person name="Slovak M."/>
            <person name="Kini R.M."/>
            <person name="Ribeiro J.M."/>
        </authorList>
    </citation>
    <scope>NUCLEOTIDE SEQUENCE</scope>
    <source>
        <tissue evidence="1">Salivary gland</tissue>
    </source>
</reference>
<feature type="non-terminal residue" evidence="1">
    <location>
        <position position="69"/>
    </location>
</feature>
<reference evidence="1" key="1">
    <citation type="submission" date="2012-11" db="EMBL/GenBank/DDBJ databases">
        <authorList>
            <person name="Lucero-Rivera Y.E."/>
            <person name="Tovar-Ramirez D."/>
        </authorList>
    </citation>
    <scope>NUCLEOTIDE SEQUENCE</scope>
    <source>
        <tissue evidence="1">Salivary gland</tissue>
    </source>
</reference>
<sequence length="69" mass="8081">MQTYPFLLSCLYCYFMHFLSSPRSFHAERRVTLTKFERNKAVFGERGRASRKILCVPRSNAIGFMLCVP</sequence>
<protein>
    <submittedName>
        <fullName evidence="1">Uncharacterized protein</fullName>
    </submittedName>
</protein>
<accession>L7MLA1</accession>
<dbReference type="EMBL" id="GACK01000452">
    <property type="protein sequence ID" value="JAA64582.1"/>
    <property type="molecule type" value="mRNA"/>
</dbReference>
<evidence type="ECO:0000313" key="1">
    <source>
        <dbReference type="EMBL" id="JAA64582.1"/>
    </source>
</evidence>
<name>L7MLA1_RHIPC</name>
<dbReference type="AlphaFoldDB" id="L7MLA1"/>
<organism evidence="1">
    <name type="scientific">Rhipicephalus pulchellus</name>
    <name type="common">Yellow backed tick</name>
    <name type="synonym">Dermacentor pulchellus</name>
    <dbReference type="NCBI Taxonomy" id="72859"/>
    <lineage>
        <taxon>Eukaryota</taxon>
        <taxon>Metazoa</taxon>
        <taxon>Ecdysozoa</taxon>
        <taxon>Arthropoda</taxon>
        <taxon>Chelicerata</taxon>
        <taxon>Arachnida</taxon>
        <taxon>Acari</taxon>
        <taxon>Parasitiformes</taxon>
        <taxon>Ixodida</taxon>
        <taxon>Ixodoidea</taxon>
        <taxon>Ixodidae</taxon>
        <taxon>Rhipicephalinae</taxon>
        <taxon>Rhipicephalus</taxon>
        <taxon>Rhipicephalus</taxon>
    </lineage>
</organism>
<proteinExistence type="evidence at transcript level"/>